<dbReference type="OrthoDB" id="9811701at2"/>
<feature type="transmembrane region" description="Helical" evidence="5">
    <location>
        <begin position="148"/>
        <end position="168"/>
    </location>
</feature>
<feature type="transmembrane region" description="Helical" evidence="5">
    <location>
        <begin position="201"/>
        <end position="222"/>
    </location>
</feature>
<feature type="transmembrane region" description="Helical" evidence="5">
    <location>
        <begin position="60"/>
        <end position="77"/>
    </location>
</feature>
<keyword evidence="4 5" id="KW-0472">Membrane</keyword>
<feature type="transmembrane region" description="Helical" evidence="5">
    <location>
        <begin position="28"/>
        <end position="48"/>
    </location>
</feature>
<comment type="subcellular location">
    <subcellularLocation>
        <location evidence="1">Membrane</location>
        <topology evidence="1">Multi-pass membrane protein</topology>
    </subcellularLocation>
</comment>
<protein>
    <submittedName>
        <fullName evidence="6">LrgB family protein</fullName>
    </submittedName>
</protein>
<dbReference type="PANTHER" id="PTHR30249">
    <property type="entry name" value="PUTATIVE SEROTONIN TRANSPORTER"/>
    <property type="match status" value="1"/>
</dbReference>
<dbReference type="Proteomes" id="UP000001739">
    <property type="component" value="Chromosome 2"/>
</dbReference>
<dbReference type="EMBL" id="CP001053">
    <property type="protein sequence ID" value="ACD20842.1"/>
    <property type="molecule type" value="Genomic_DNA"/>
</dbReference>
<dbReference type="RefSeq" id="WP_012428346.1">
    <property type="nucleotide sequence ID" value="NC_010676.1"/>
</dbReference>
<sequence length="226" mass="24095">MITIVTLLSSTVAAYRLNTSIYKRWRGIWSSPLILTPLAIIAILPLAGVSYDTYVASTRPLLWMIGPLTLALAVPVYQQRAFIRHWWPALVVGTIVSGTTAMISAIELAHFFDLPSTIAHSLVARSVSLPFAFVVADEISGARDLTTLFVVVSGLVGIVVGDVLLVLMRLRSAQAHGATLGAIAQVAGVARAHDRGTPNGVMASLTMVFSGAFAVLAAPFLVRFLQ</sequence>
<accession>B2TBA0</accession>
<dbReference type="KEGG" id="bpy:Bphyt_6539"/>
<dbReference type="Pfam" id="PF04172">
    <property type="entry name" value="LrgB"/>
    <property type="match status" value="1"/>
</dbReference>
<dbReference type="HOGENOM" id="CLU_082099_2_0_4"/>
<evidence type="ECO:0000256" key="3">
    <source>
        <dbReference type="ARBA" id="ARBA00022989"/>
    </source>
</evidence>
<name>B2TBA0_PARPJ</name>
<feature type="transmembrane region" description="Helical" evidence="5">
    <location>
        <begin position="89"/>
        <end position="112"/>
    </location>
</feature>
<dbReference type="AlphaFoldDB" id="B2TBA0"/>
<evidence type="ECO:0000256" key="4">
    <source>
        <dbReference type="ARBA" id="ARBA00023136"/>
    </source>
</evidence>
<evidence type="ECO:0000256" key="5">
    <source>
        <dbReference type="SAM" id="Phobius"/>
    </source>
</evidence>
<evidence type="ECO:0000256" key="1">
    <source>
        <dbReference type="ARBA" id="ARBA00004141"/>
    </source>
</evidence>
<keyword evidence="2 5" id="KW-0812">Transmembrane</keyword>
<dbReference type="PANTHER" id="PTHR30249:SF16">
    <property type="entry name" value="INNER MEMBRANE PROTEIN"/>
    <property type="match status" value="1"/>
</dbReference>
<proteinExistence type="predicted"/>
<organism evidence="6 7">
    <name type="scientific">Paraburkholderia phytofirmans (strain DSM 17436 / LMG 22146 / PsJN)</name>
    <name type="common">Burkholderia phytofirmans</name>
    <dbReference type="NCBI Taxonomy" id="398527"/>
    <lineage>
        <taxon>Bacteria</taxon>
        <taxon>Pseudomonadati</taxon>
        <taxon>Pseudomonadota</taxon>
        <taxon>Betaproteobacteria</taxon>
        <taxon>Burkholderiales</taxon>
        <taxon>Burkholderiaceae</taxon>
        <taxon>Paraburkholderia</taxon>
    </lineage>
</organism>
<evidence type="ECO:0000313" key="7">
    <source>
        <dbReference type="Proteomes" id="UP000001739"/>
    </source>
</evidence>
<dbReference type="STRING" id="398527.Bphyt_6539"/>
<evidence type="ECO:0000313" key="6">
    <source>
        <dbReference type="EMBL" id="ACD20842.1"/>
    </source>
</evidence>
<reference evidence="6 7" key="1">
    <citation type="journal article" date="2011" name="J. Bacteriol.">
        <title>Complete genome sequence of the plant growth-promoting endophyte Burkholderia phytofirmans strain PsJN.</title>
        <authorList>
            <person name="Weilharter A."/>
            <person name="Mitter B."/>
            <person name="Shin M.V."/>
            <person name="Chain P.S."/>
            <person name="Nowak J."/>
            <person name="Sessitsch A."/>
        </authorList>
    </citation>
    <scope>NUCLEOTIDE SEQUENCE [LARGE SCALE GENOMIC DNA]</scope>
    <source>
        <strain evidence="7">DSM 17436 / LMG 22146 / PsJN</strain>
    </source>
</reference>
<dbReference type="GO" id="GO:0016020">
    <property type="term" value="C:membrane"/>
    <property type="evidence" value="ECO:0007669"/>
    <property type="project" value="UniProtKB-SubCell"/>
</dbReference>
<dbReference type="eggNOG" id="COG1346">
    <property type="taxonomic scope" value="Bacteria"/>
</dbReference>
<evidence type="ECO:0000256" key="2">
    <source>
        <dbReference type="ARBA" id="ARBA00022692"/>
    </source>
</evidence>
<dbReference type="InterPro" id="IPR007300">
    <property type="entry name" value="CidB/LrgB"/>
</dbReference>
<keyword evidence="3 5" id="KW-1133">Transmembrane helix</keyword>
<gene>
    <name evidence="6" type="ordered locus">Bphyt_6539</name>
</gene>